<evidence type="ECO:0000313" key="2">
    <source>
        <dbReference type="Proteomes" id="UP000824890"/>
    </source>
</evidence>
<evidence type="ECO:0008006" key="3">
    <source>
        <dbReference type="Google" id="ProtNLM"/>
    </source>
</evidence>
<protein>
    <recommendedName>
        <fullName evidence="3">NTF2 domain-containing protein</fullName>
    </recommendedName>
</protein>
<proteinExistence type="predicted"/>
<dbReference type="SUPFAM" id="SSF54427">
    <property type="entry name" value="NTF2-like"/>
    <property type="match status" value="1"/>
</dbReference>
<keyword evidence="2" id="KW-1185">Reference proteome</keyword>
<sequence length="72" mass="8503">MTFALRQLVQLKPETSWLHTLKFLVAVQFEALDGQDSYIKHSCFCVMHMFHLMPTPQGSFYVFNDIFRLNYA</sequence>
<dbReference type="EMBL" id="JAGKQM010000017">
    <property type="protein sequence ID" value="KAH0867217.1"/>
    <property type="molecule type" value="Genomic_DNA"/>
</dbReference>
<dbReference type="InterPro" id="IPR032710">
    <property type="entry name" value="NTF2-like_dom_sf"/>
</dbReference>
<name>A0ABQ7YGD4_BRANA</name>
<evidence type="ECO:0000313" key="1">
    <source>
        <dbReference type="EMBL" id="KAH0867217.1"/>
    </source>
</evidence>
<comment type="caution">
    <text evidence="1">The sequence shown here is derived from an EMBL/GenBank/DDBJ whole genome shotgun (WGS) entry which is preliminary data.</text>
</comment>
<accession>A0ABQ7YGD4</accession>
<gene>
    <name evidence="1" type="ORF">HID58_074239</name>
</gene>
<organism evidence="1 2">
    <name type="scientific">Brassica napus</name>
    <name type="common">Rape</name>
    <dbReference type="NCBI Taxonomy" id="3708"/>
    <lineage>
        <taxon>Eukaryota</taxon>
        <taxon>Viridiplantae</taxon>
        <taxon>Streptophyta</taxon>
        <taxon>Embryophyta</taxon>
        <taxon>Tracheophyta</taxon>
        <taxon>Spermatophyta</taxon>
        <taxon>Magnoliopsida</taxon>
        <taxon>eudicotyledons</taxon>
        <taxon>Gunneridae</taxon>
        <taxon>Pentapetalae</taxon>
        <taxon>rosids</taxon>
        <taxon>malvids</taxon>
        <taxon>Brassicales</taxon>
        <taxon>Brassicaceae</taxon>
        <taxon>Brassiceae</taxon>
        <taxon>Brassica</taxon>
    </lineage>
</organism>
<dbReference type="Proteomes" id="UP000824890">
    <property type="component" value="Unassembled WGS sequence"/>
</dbReference>
<reference evidence="1 2" key="1">
    <citation type="submission" date="2021-05" db="EMBL/GenBank/DDBJ databases">
        <title>Genome Assembly of Synthetic Allotetraploid Brassica napus Reveals Homoeologous Exchanges between Subgenomes.</title>
        <authorList>
            <person name="Davis J.T."/>
        </authorList>
    </citation>
    <scope>NUCLEOTIDE SEQUENCE [LARGE SCALE GENOMIC DNA]</scope>
    <source>
        <strain evidence="2">cv. Da-Ae</strain>
        <tissue evidence="1">Seedling</tissue>
    </source>
</reference>